<dbReference type="Gene3D" id="3.40.1190.10">
    <property type="entry name" value="Mur-like, catalytic domain"/>
    <property type="match status" value="1"/>
</dbReference>
<evidence type="ECO:0000313" key="12">
    <source>
        <dbReference type="EMBL" id="ATQ69110.1"/>
    </source>
</evidence>
<organism evidence="12 13">
    <name type="scientific">Methylosinus trichosporium (strain ATCC 35070 / NCIMB 11131 / UNIQEM 75 / OB3b)</name>
    <dbReference type="NCBI Taxonomy" id="595536"/>
    <lineage>
        <taxon>Bacteria</taxon>
        <taxon>Pseudomonadati</taxon>
        <taxon>Pseudomonadota</taxon>
        <taxon>Alphaproteobacteria</taxon>
        <taxon>Hyphomicrobiales</taxon>
        <taxon>Methylocystaceae</taxon>
        <taxon>Methylosinus</taxon>
    </lineage>
</organism>
<protein>
    <recommendedName>
        <fullName evidence="3">tetrahydrofolate synthase</fullName>
        <ecNumber evidence="3">6.3.2.17</ecNumber>
    </recommendedName>
</protein>
<dbReference type="AlphaFoldDB" id="A0A2D2D293"/>
<evidence type="ECO:0000256" key="8">
    <source>
        <dbReference type="ARBA" id="ARBA00022842"/>
    </source>
</evidence>
<comment type="cofactor">
    <cofactor evidence="1">
        <name>Mg(2+)</name>
        <dbReference type="ChEBI" id="CHEBI:18420"/>
    </cofactor>
</comment>
<evidence type="ECO:0000256" key="5">
    <source>
        <dbReference type="ARBA" id="ARBA00022723"/>
    </source>
</evidence>
<feature type="domain" description="Mur ligase central" evidence="11">
    <location>
        <begin position="46"/>
        <end position="262"/>
    </location>
</feature>
<dbReference type="SUPFAM" id="SSF53244">
    <property type="entry name" value="MurD-like peptide ligases, peptide-binding domain"/>
    <property type="match status" value="1"/>
</dbReference>
<dbReference type="Proteomes" id="UP000230709">
    <property type="component" value="Chromosome"/>
</dbReference>
<keyword evidence="7 10" id="KW-0067">ATP-binding</keyword>
<dbReference type="STRING" id="595536.GCA_000178815_02096"/>
<evidence type="ECO:0000313" key="13">
    <source>
        <dbReference type="Proteomes" id="UP000230709"/>
    </source>
</evidence>
<dbReference type="GO" id="GO:0005524">
    <property type="term" value="F:ATP binding"/>
    <property type="evidence" value="ECO:0007669"/>
    <property type="project" value="UniProtKB-KW"/>
</dbReference>
<dbReference type="InterPro" id="IPR036615">
    <property type="entry name" value="Mur_ligase_C_dom_sf"/>
</dbReference>
<evidence type="ECO:0000256" key="9">
    <source>
        <dbReference type="ARBA" id="ARBA00047493"/>
    </source>
</evidence>
<dbReference type="PANTHER" id="PTHR11136">
    <property type="entry name" value="FOLYLPOLYGLUTAMATE SYNTHASE-RELATED"/>
    <property type="match status" value="1"/>
</dbReference>
<dbReference type="InterPro" id="IPR036565">
    <property type="entry name" value="Mur-like_cat_sf"/>
</dbReference>
<dbReference type="PROSITE" id="PS01012">
    <property type="entry name" value="FOLYLPOLYGLU_SYNT_2"/>
    <property type="match status" value="1"/>
</dbReference>
<evidence type="ECO:0000259" key="11">
    <source>
        <dbReference type="Pfam" id="PF08245"/>
    </source>
</evidence>
<evidence type="ECO:0000256" key="2">
    <source>
        <dbReference type="ARBA" id="ARBA00008276"/>
    </source>
</evidence>
<evidence type="ECO:0000256" key="6">
    <source>
        <dbReference type="ARBA" id="ARBA00022741"/>
    </source>
</evidence>
<gene>
    <name evidence="12" type="ORF">CQW49_15430</name>
</gene>
<dbReference type="InterPro" id="IPR001645">
    <property type="entry name" value="Folylpolyglutamate_synth"/>
</dbReference>
<dbReference type="GO" id="GO:0008841">
    <property type="term" value="F:dihydrofolate synthase activity"/>
    <property type="evidence" value="ECO:0007669"/>
    <property type="project" value="TreeGrafter"/>
</dbReference>
<dbReference type="GO" id="GO:0005737">
    <property type="term" value="C:cytoplasm"/>
    <property type="evidence" value="ECO:0007669"/>
    <property type="project" value="TreeGrafter"/>
</dbReference>
<reference evidence="13" key="1">
    <citation type="submission" date="2017-10" db="EMBL/GenBank/DDBJ databases">
        <title>Completed PacBio SMRT sequence of Methylosinus trichosporium OB3b reveals presence of a third large plasmid.</title>
        <authorList>
            <person name="Charles T.C."/>
            <person name="Lynch M.D.J."/>
            <person name="Heil J.R."/>
            <person name="Cheng J."/>
        </authorList>
    </citation>
    <scope>NUCLEOTIDE SEQUENCE [LARGE SCALE GENOMIC DNA]</scope>
    <source>
        <strain evidence="13">OB3b</strain>
    </source>
</reference>
<dbReference type="EC" id="6.3.2.17" evidence="3"/>
<dbReference type="RefSeq" id="WP_003615029.1">
    <property type="nucleotide sequence ID" value="NZ_ADVE02000001.1"/>
</dbReference>
<dbReference type="Gene3D" id="3.90.190.20">
    <property type="entry name" value="Mur ligase, C-terminal domain"/>
    <property type="match status" value="1"/>
</dbReference>
<evidence type="ECO:0000256" key="10">
    <source>
        <dbReference type="PIRNR" id="PIRNR001563"/>
    </source>
</evidence>
<comment type="catalytic activity">
    <reaction evidence="9">
        <text>(6S)-5,6,7,8-tetrahydrofolyl-(gamma-L-Glu)(n) + L-glutamate + ATP = (6S)-5,6,7,8-tetrahydrofolyl-(gamma-L-Glu)(n+1) + ADP + phosphate + H(+)</text>
        <dbReference type="Rhea" id="RHEA:10580"/>
        <dbReference type="Rhea" id="RHEA-COMP:14738"/>
        <dbReference type="Rhea" id="RHEA-COMP:14740"/>
        <dbReference type="ChEBI" id="CHEBI:15378"/>
        <dbReference type="ChEBI" id="CHEBI:29985"/>
        <dbReference type="ChEBI" id="CHEBI:30616"/>
        <dbReference type="ChEBI" id="CHEBI:43474"/>
        <dbReference type="ChEBI" id="CHEBI:141005"/>
        <dbReference type="ChEBI" id="CHEBI:456216"/>
        <dbReference type="EC" id="6.3.2.17"/>
    </reaction>
</comment>
<keyword evidence="5" id="KW-0479">Metal-binding</keyword>
<dbReference type="PIRSF" id="PIRSF001563">
    <property type="entry name" value="Folylpolyglu_synth"/>
    <property type="match status" value="1"/>
</dbReference>
<keyword evidence="4 10" id="KW-0436">Ligase</keyword>
<dbReference type="KEGG" id="mtw:CQW49_15430"/>
<dbReference type="InterPro" id="IPR018109">
    <property type="entry name" value="Folylpolyglutamate_synth_CS"/>
</dbReference>
<dbReference type="Pfam" id="PF08245">
    <property type="entry name" value="Mur_ligase_M"/>
    <property type="match status" value="1"/>
</dbReference>
<dbReference type="PANTHER" id="PTHR11136:SF0">
    <property type="entry name" value="DIHYDROFOLATE SYNTHETASE-RELATED"/>
    <property type="match status" value="1"/>
</dbReference>
<evidence type="ECO:0000256" key="7">
    <source>
        <dbReference type="ARBA" id="ARBA00022840"/>
    </source>
</evidence>
<sequence length="434" mass="46979">MDQRDAILTRLLDLHPKKIDLSLGRTERLLAAMGHPERRLPPIIHVAGTNGKGSTLAFLRAMLESAGLRAHVYTSPHLLRFNERIRLAGTLVDDDRLRRMLEDCERANGAQPVTFFEITTVAAFALFAEEPADWLLLETGLGGRYDSTNVIEAPKATIITSISHDHHEFLGDTIEKIAYEKAGIFKRGVPAIIGFQQDAARNVLEREARRVGAPTFIAGEDFHIREENGRLVYEDEKGLLDLPLPRLPGRHQQANAAGAIAALRAVAPEIGAEHIEAGLLRAEWPARLQLLSRGRVAELVPPGSEVWLDGGHNDDGGRVLAEAMAEFEEKSARPLVFVCGAQVTKDIGALLKHFAGLAREVVAVPVEGEHKSWPPEEIAALACAEGMRAAGAGSVEEALSIIARGSYEAPPRILIAGSLYLAAGVLALNGSVIE</sequence>
<comment type="similarity">
    <text evidence="2 10">Belongs to the folylpolyglutamate synthase family.</text>
</comment>
<dbReference type="EMBL" id="CP023737">
    <property type="protein sequence ID" value="ATQ69110.1"/>
    <property type="molecule type" value="Genomic_DNA"/>
</dbReference>
<name>A0A2D2D293_METT3</name>
<dbReference type="FunFam" id="3.40.1190.10:FF:000011">
    <property type="entry name" value="Folylpolyglutamate synthase/dihydrofolate synthase"/>
    <property type="match status" value="1"/>
</dbReference>
<keyword evidence="6 10" id="KW-0547">Nucleotide-binding</keyword>
<keyword evidence="8" id="KW-0460">Magnesium</keyword>
<evidence type="ECO:0000256" key="1">
    <source>
        <dbReference type="ARBA" id="ARBA00001946"/>
    </source>
</evidence>
<dbReference type="GO" id="GO:0046654">
    <property type="term" value="P:tetrahydrofolate biosynthetic process"/>
    <property type="evidence" value="ECO:0007669"/>
    <property type="project" value="UniProtKB-UniPathway"/>
</dbReference>
<evidence type="ECO:0000256" key="4">
    <source>
        <dbReference type="ARBA" id="ARBA00022598"/>
    </source>
</evidence>
<dbReference type="GO" id="GO:0046872">
    <property type="term" value="F:metal ion binding"/>
    <property type="evidence" value="ECO:0007669"/>
    <property type="project" value="UniProtKB-KW"/>
</dbReference>
<dbReference type="InterPro" id="IPR013221">
    <property type="entry name" value="Mur_ligase_cen"/>
</dbReference>
<dbReference type="SUPFAM" id="SSF53623">
    <property type="entry name" value="MurD-like peptide ligases, catalytic domain"/>
    <property type="match status" value="1"/>
</dbReference>
<evidence type="ECO:0000256" key="3">
    <source>
        <dbReference type="ARBA" id="ARBA00013025"/>
    </source>
</evidence>
<dbReference type="GO" id="GO:0004326">
    <property type="term" value="F:tetrahydrofolylpolyglutamate synthase activity"/>
    <property type="evidence" value="ECO:0007669"/>
    <property type="project" value="UniProtKB-EC"/>
</dbReference>
<accession>A0A2D2D293</accession>
<dbReference type="NCBIfam" id="TIGR01499">
    <property type="entry name" value="folC"/>
    <property type="match status" value="1"/>
</dbReference>
<proteinExistence type="inferred from homology"/>
<keyword evidence="13" id="KW-1185">Reference proteome</keyword>
<dbReference type="UniPathway" id="UPA00077">
    <property type="reaction ID" value="UER00157"/>
</dbReference>